<dbReference type="PROSITE" id="PS51155">
    <property type="entry name" value="CHIT_BIND_RR_2"/>
    <property type="match status" value="1"/>
</dbReference>
<dbReference type="InterPro" id="IPR050468">
    <property type="entry name" value="Cuticle_Struct_Prot"/>
</dbReference>
<dbReference type="AlphaFoldDB" id="A0A9P0B9K1"/>
<keyword evidence="4" id="KW-0732">Signal</keyword>
<proteinExistence type="predicted"/>
<dbReference type="Pfam" id="PF00379">
    <property type="entry name" value="Chitin_bind_4"/>
    <property type="match status" value="1"/>
</dbReference>
<gene>
    <name evidence="5" type="ORF">MELIAE_LOCUS8668</name>
</gene>
<evidence type="ECO:0000256" key="2">
    <source>
        <dbReference type="PROSITE-ProRule" id="PRU00497"/>
    </source>
</evidence>
<keyword evidence="6" id="KW-1185">Reference proteome</keyword>
<dbReference type="Proteomes" id="UP001154078">
    <property type="component" value="Chromosome 5"/>
</dbReference>
<dbReference type="InterPro" id="IPR000618">
    <property type="entry name" value="Insect_cuticle"/>
</dbReference>
<dbReference type="OrthoDB" id="6815232at2759"/>
<dbReference type="PANTHER" id="PTHR10380">
    <property type="entry name" value="CUTICLE PROTEIN"/>
    <property type="match status" value="1"/>
</dbReference>
<evidence type="ECO:0000256" key="4">
    <source>
        <dbReference type="SAM" id="SignalP"/>
    </source>
</evidence>
<feature type="chain" id="PRO_5040164121" evidence="4">
    <location>
        <begin position="21"/>
        <end position="209"/>
    </location>
</feature>
<evidence type="ECO:0000256" key="3">
    <source>
        <dbReference type="SAM" id="MobiDB-lite"/>
    </source>
</evidence>
<sequence>MKGLVLFLSALCLSEDFCKGQNSYQDVEDQIVHYVSVHGNKGYHFQYKTKNGIEREETGKVDANDNLEVQGNYAYFSPEGLKIENSYHAGKDGFRPSLRFIPTNQAEFKKTIPKVAHPSREDTTNDNHLLNIIKKIKNNEFESSTENSSFTTEISSPSTLPNVNNNTTTSITNVNVTLPPVESPELFIPPVTQVGSAVIATLAGGGLGR</sequence>
<reference evidence="5" key="1">
    <citation type="submission" date="2021-12" db="EMBL/GenBank/DDBJ databases">
        <authorList>
            <person name="King R."/>
        </authorList>
    </citation>
    <scope>NUCLEOTIDE SEQUENCE</scope>
</reference>
<evidence type="ECO:0000313" key="5">
    <source>
        <dbReference type="EMBL" id="CAH0558126.1"/>
    </source>
</evidence>
<protein>
    <submittedName>
        <fullName evidence="5">Uncharacterized protein</fullName>
    </submittedName>
</protein>
<evidence type="ECO:0000256" key="1">
    <source>
        <dbReference type="ARBA" id="ARBA00022460"/>
    </source>
</evidence>
<organism evidence="5 6">
    <name type="scientific">Brassicogethes aeneus</name>
    <name type="common">Rape pollen beetle</name>
    <name type="synonym">Meligethes aeneus</name>
    <dbReference type="NCBI Taxonomy" id="1431903"/>
    <lineage>
        <taxon>Eukaryota</taxon>
        <taxon>Metazoa</taxon>
        <taxon>Ecdysozoa</taxon>
        <taxon>Arthropoda</taxon>
        <taxon>Hexapoda</taxon>
        <taxon>Insecta</taxon>
        <taxon>Pterygota</taxon>
        <taxon>Neoptera</taxon>
        <taxon>Endopterygota</taxon>
        <taxon>Coleoptera</taxon>
        <taxon>Polyphaga</taxon>
        <taxon>Cucujiformia</taxon>
        <taxon>Nitidulidae</taxon>
        <taxon>Meligethinae</taxon>
        <taxon>Brassicogethes</taxon>
    </lineage>
</organism>
<accession>A0A9P0B9K1</accession>
<name>A0A9P0B9K1_BRAAE</name>
<feature type="signal peptide" evidence="4">
    <location>
        <begin position="1"/>
        <end position="20"/>
    </location>
</feature>
<dbReference type="InterPro" id="IPR031311">
    <property type="entry name" value="CHIT_BIND_RR_consensus"/>
</dbReference>
<dbReference type="PANTHER" id="PTHR10380:SF192">
    <property type="entry name" value="GEO02312P1"/>
    <property type="match status" value="1"/>
</dbReference>
<keyword evidence="1 2" id="KW-0193">Cuticle</keyword>
<evidence type="ECO:0000313" key="6">
    <source>
        <dbReference type="Proteomes" id="UP001154078"/>
    </source>
</evidence>
<dbReference type="GO" id="GO:0062129">
    <property type="term" value="C:chitin-based extracellular matrix"/>
    <property type="evidence" value="ECO:0007669"/>
    <property type="project" value="TreeGrafter"/>
</dbReference>
<dbReference type="GO" id="GO:0008010">
    <property type="term" value="F:structural constituent of chitin-based larval cuticle"/>
    <property type="evidence" value="ECO:0007669"/>
    <property type="project" value="TreeGrafter"/>
</dbReference>
<dbReference type="EMBL" id="OV121136">
    <property type="protein sequence ID" value="CAH0558126.1"/>
    <property type="molecule type" value="Genomic_DNA"/>
</dbReference>
<feature type="region of interest" description="Disordered" evidence="3">
    <location>
        <begin position="143"/>
        <end position="166"/>
    </location>
</feature>
<dbReference type="PROSITE" id="PS00233">
    <property type="entry name" value="CHIT_BIND_RR_1"/>
    <property type="match status" value="1"/>
</dbReference>